<accession>A0A316ZEG0</accession>
<sequence>MRMRHAPHGFTETASAARGLEKEKEAGAHDAAPAAPEPGTPGLASYQGAAFGFELADLKLSVKQFDERHGRMLFSSPRMTLNTCLICPCCGVIGIAYALPNSFIALYVGTIGDEDSSQATGQLVIIAACGVPGSLIASVAVELPYLGRRFSMAFFTHADRPLPLSLHHGEHVERRAGLEL</sequence>
<evidence type="ECO:0000313" key="2">
    <source>
        <dbReference type="EMBL" id="PWN98695.1"/>
    </source>
</evidence>
<evidence type="ECO:0000256" key="1">
    <source>
        <dbReference type="SAM" id="Phobius"/>
    </source>
</evidence>
<organism evidence="2 3">
    <name type="scientific">Tilletiopsis washingtonensis</name>
    <dbReference type="NCBI Taxonomy" id="58919"/>
    <lineage>
        <taxon>Eukaryota</taxon>
        <taxon>Fungi</taxon>
        <taxon>Dikarya</taxon>
        <taxon>Basidiomycota</taxon>
        <taxon>Ustilaginomycotina</taxon>
        <taxon>Exobasidiomycetes</taxon>
        <taxon>Entylomatales</taxon>
        <taxon>Entylomatales incertae sedis</taxon>
        <taxon>Tilletiopsis</taxon>
    </lineage>
</organism>
<keyword evidence="3" id="KW-1185">Reference proteome</keyword>
<proteinExistence type="predicted"/>
<evidence type="ECO:0000313" key="3">
    <source>
        <dbReference type="Proteomes" id="UP000245946"/>
    </source>
</evidence>
<keyword evidence="1" id="KW-0812">Transmembrane</keyword>
<dbReference type="Proteomes" id="UP000245946">
    <property type="component" value="Unassembled WGS sequence"/>
</dbReference>
<gene>
    <name evidence="2" type="ORF">FA09DRAFT_359877</name>
</gene>
<name>A0A316ZEG0_9BASI</name>
<dbReference type="RefSeq" id="XP_025598974.1">
    <property type="nucleotide sequence ID" value="XM_025745173.1"/>
</dbReference>
<reference evidence="2 3" key="1">
    <citation type="journal article" date="2018" name="Mol. Biol. Evol.">
        <title>Broad Genomic Sampling Reveals a Smut Pathogenic Ancestry of the Fungal Clade Ustilaginomycotina.</title>
        <authorList>
            <person name="Kijpornyongpan T."/>
            <person name="Mondo S.J."/>
            <person name="Barry K."/>
            <person name="Sandor L."/>
            <person name="Lee J."/>
            <person name="Lipzen A."/>
            <person name="Pangilinan J."/>
            <person name="LaButti K."/>
            <person name="Hainaut M."/>
            <person name="Henrissat B."/>
            <person name="Grigoriev I.V."/>
            <person name="Spatafora J.W."/>
            <person name="Aime M.C."/>
        </authorList>
    </citation>
    <scope>NUCLEOTIDE SEQUENCE [LARGE SCALE GENOMIC DNA]</scope>
    <source>
        <strain evidence="2 3">MCA 4186</strain>
    </source>
</reference>
<feature type="transmembrane region" description="Helical" evidence="1">
    <location>
        <begin position="119"/>
        <end position="141"/>
    </location>
</feature>
<feature type="transmembrane region" description="Helical" evidence="1">
    <location>
        <begin position="79"/>
        <end position="99"/>
    </location>
</feature>
<protein>
    <submittedName>
        <fullName evidence="2">Uncharacterized protein</fullName>
    </submittedName>
</protein>
<dbReference type="GeneID" id="37272717"/>
<dbReference type="OrthoDB" id="3936150at2759"/>
<dbReference type="InterPro" id="IPR036259">
    <property type="entry name" value="MFS_trans_sf"/>
</dbReference>
<dbReference type="Gene3D" id="1.20.1250.20">
    <property type="entry name" value="MFS general substrate transporter like domains"/>
    <property type="match status" value="1"/>
</dbReference>
<keyword evidence="1" id="KW-0472">Membrane</keyword>
<dbReference type="AlphaFoldDB" id="A0A316ZEG0"/>
<dbReference type="EMBL" id="KZ819290">
    <property type="protein sequence ID" value="PWN98695.1"/>
    <property type="molecule type" value="Genomic_DNA"/>
</dbReference>
<keyword evidence="1" id="KW-1133">Transmembrane helix</keyword>